<reference evidence="3 4" key="1">
    <citation type="submission" date="2023-03" db="EMBL/GenBank/DDBJ databases">
        <authorList>
            <person name="Mo P."/>
        </authorList>
    </citation>
    <scope>NUCLEOTIDE SEQUENCE [LARGE SCALE GENOMIC DNA]</scope>
    <source>
        <strain evidence="3 4">HUAS 5</strain>
    </source>
</reference>
<evidence type="ECO:0000313" key="4">
    <source>
        <dbReference type="Proteomes" id="UP001216440"/>
    </source>
</evidence>
<sequence>MRIAYAALGLAGALVLAGCGGDGGSRDDSAPGATPSAPATPSTSATTAAPGSGGTGSGGPDATGVPAGRLEGSWLTTAGGKAVILMFTGDQAALFTMGGTVCSGTAREDTGASTISLKCPDGKADRTSGTVTSVSGSTLKVTWESPLGTETFTKAEGGRMPQGLPTAGLGS</sequence>
<accession>A0ABY8KEH6</accession>
<evidence type="ECO:0000256" key="2">
    <source>
        <dbReference type="SAM" id="SignalP"/>
    </source>
</evidence>
<feature type="region of interest" description="Disordered" evidence="1">
    <location>
        <begin position="23"/>
        <end position="70"/>
    </location>
</feature>
<organism evidence="3 4">
    <name type="scientific">Streptomyces cathayae</name>
    <dbReference type="NCBI Taxonomy" id="3031124"/>
    <lineage>
        <taxon>Bacteria</taxon>
        <taxon>Bacillati</taxon>
        <taxon>Actinomycetota</taxon>
        <taxon>Actinomycetes</taxon>
        <taxon>Kitasatosporales</taxon>
        <taxon>Streptomycetaceae</taxon>
        <taxon>Streptomyces</taxon>
    </lineage>
</organism>
<proteinExistence type="predicted"/>
<feature type="chain" id="PRO_5046055315" description="Serine/threonine protein kinase" evidence="2">
    <location>
        <begin position="18"/>
        <end position="171"/>
    </location>
</feature>
<dbReference type="Proteomes" id="UP001216440">
    <property type="component" value="Chromosome"/>
</dbReference>
<name>A0ABY8KEH6_9ACTN</name>
<dbReference type="EMBL" id="CP121682">
    <property type="protein sequence ID" value="WGD44918.1"/>
    <property type="molecule type" value="Genomic_DNA"/>
</dbReference>
<dbReference type="PROSITE" id="PS51257">
    <property type="entry name" value="PROKAR_LIPOPROTEIN"/>
    <property type="match status" value="1"/>
</dbReference>
<evidence type="ECO:0000313" key="3">
    <source>
        <dbReference type="EMBL" id="WGD44918.1"/>
    </source>
</evidence>
<feature type="compositionally biased region" description="Gly residues" evidence="1">
    <location>
        <begin position="51"/>
        <end position="61"/>
    </location>
</feature>
<evidence type="ECO:0008006" key="5">
    <source>
        <dbReference type="Google" id="ProtNLM"/>
    </source>
</evidence>
<feature type="region of interest" description="Disordered" evidence="1">
    <location>
        <begin position="149"/>
        <end position="171"/>
    </location>
</feature>
<keyword evidence="2" id="KW-0732">Signal</keyword>
<evidence type="ECO:0000256" key="1">
    <source>
        <dbReference type="SAM" id="MobiDB-lite"/>
    </source>
</evidence>
<feature type="signal peptide" evidence="2">
    <location>
        <begin position="1"/>
        <end position="17"/>
    </location>
</feature>
<keyword evidence="4" id="KW-1185">Reference proteome</keyword>
<gene>
    <name evidence="3" type="ORF">PYS65_16165</name>
</gene>
<protein>
    <recommendedName>
        <fullName evidence="5">Serine/threonine protein kinase</fullName>
    </recommendedName>
</protein>
<feature type="compositionally biased region" description="Low complexity" evidence="1">
    <location>
        <begin position="30"/>
        <end position="50"/>
    </location>
</feature>